<dbReference type="InterPro" id="IPR036259">
    <property type="entry name" value="MFS_trans_sf"/>
</dbReference>
<dbReference type="SUPFAM" id="SSF103473">
    <property type="entry name" value="MFS general substrate transporter"/>
    <property type="match status" value="2"/>
</dbReference>
<dbReference type="GO" id="GO:0022857">
    <property type="term" value="F:transmembrane transporter activity"/>
    <property type="evidence" value="ECO:0007669"/>
    <property type="project" value="InterPro"/>
</dbReference>
<accession>A0A543AG43</accession>
<dbReference type="GO" id="GO:0005886">
    <property type="term" value="C:plasma membrane"/>
    <property type="evidence" value="ECO:0007669"/>
    <property type="project" value="UniProtKB-SubCell"/>
</dbReference>
<dbReference type="PANTHER" id="PTHR23517:SF3">
    <property type="entry name" value="INTEGRAL MEMBRANE TRANSPORT PROTEIN"/>
    <property type="match status" value="1"/>
</dbReference>
<evidence type="ECO:0000256" key="4">
    <source>
        <dbReference type="ARBA" id="ARBA00022692"/>
    </source>
</evidence>
<feature type="transmembrane region" description="Helical" evidence="7">
    <location>
        <begin position="112"/>
        <end position="138"/>
    </location>
</feature>
<feature type="transmembrane region" description="Helical" evidence="7">
    <location>
        <begin position="306"/>
        <end position="326"/>
    </location>
</feature>
<keyword evidence="2" id="KW-0813">Transport</keyword>
<comment type="subcellular location">
    <subcellularLocation>
        <location evidence="1">Cell membrane</location>
        <topology evidence="1">Multi-pass membrane protein</topology>
    </subcellularLocation>
</comment>
<keyword evidence="10" id="KW-1185">Reference proteome</keyword>
<dbReference type="PRINTS" id="PR01035">
    <property type="entry name" value="TCRTETA"/>
</dbReference>
<dbReference type="EMBL" id="VFOU01000003">
    <property type="protein sequence ID" value="TQL71551.1"/>
    <property type="molecule type" value="Genomic_DNA"/>
</dbReference>
<keyword evidence="4 7" id="KW-0812">Transmembrane</keyword>
<organism evidence="9 10">
    <name type="scientific">Enteractinococcus coprophilus</name>
    <dbReference type="NCBI Taxonomy" id="1027633"/>
    <lineage>
        <taxon>Bacteria</taxon>
        <taxon>Bacillati</taxon>
        <taxon>Actinomycetota</taxon>
        <taxon>Actinomycetes</taxon>
        <taxon>Micrococcales</taxon>
        <taxon>Micrococcaceae</taxon>
    </lineage>
</organism>
<proteinExistence type="predicted"/>
<dbReference type="PANTHER" id="PTHR23517">
    <property type="entry name" value="RESISTANCE PROTEIN MDTM, PUTATIVE-RELATED-RELATED"/>
    <property type="match status" value="1"/>
</dbReference>
<name>A0A543AG43_9MICC</name>
<feature type="transmembrane region" description="Helical" evidence="7">
    <location>
        <begin position="333"/>
        <end position="351"/>
    </location>
</feature>
<evidence type="ECO:0000256" key="1">
    <source>
        <dbReference type="ARBA" id="ARBA00004651"/>
    </source>
</evidence>
<evidence type="ECO:0000256" key="3">
    <source>
        <dbReference type="ARBA" id="ARBA00022475"/>
    </source>
</evidence>
<reference evidence="9 10" key="1">
    <citation type="submission" date="2019-06" db="EMBL/GenBank/DDBJ databases">
        <title>Sequencing the genomes of 1000 actinobacteria strains.</title>
        <authorList>
            <person name="Klenk H.-P."/>
        </authorList>
    </citation>
    <scope>NUCLEOTIDE SEQUENCE [LARGE SCALE GENOMIC DNA]</scope>
    <source>
        <strain evidence="9 10">DSM 24083</strain>
    </source>
</reference>
<keyword evidence="6 7" id="KW-0472">Membrane</keyword>
<comment type="caution">
    <text evidence="9">The sequence shown here is derived from an EMBL/GenBank/DDBJ whole genome shotgun (WGS) entry which is preliminary data.</text>
</comment>
<sequence length="461" mass="47479">MLVQIVNICAIFERILGGQDLFPSYSVKVSLESSMSDQPRTTKPFANAFQIYAPSLIYAIGLGAIMPAIAGASSRFGVSLAVAASTVTLIGIGSLIANAPAAQLASRAGERLTMIFSALVGTLGVTLAWAMVAGWFPLQPPSDFVGYMVGILMIGMAGAGFNLARQSYLAVAVPVSHRARAMSLLGGMLRIGSFVGPFLGALVQSFMGMQGAFAVGAACMGIAVVVSLFIEELVEPNTPSHLESTTTNPIEIITNPTMTSLAKQHWRVLLSTGLGVLCLAAMRASRTAVIPLWAGHLGLSPAHASLIYGVAGAIDLVMFYPSGLLMDRKGRRVVAISCLAGLAIGTAVVPFTGTAGWLMVAAVLIGLGNGFGAGIVMTLGADYSPDIGRPKFLALWRLLSDTGTLSGPLLISAVTAVSTLAFGIWSIAVLGFVGAGIFAKSLPPGPGSVARQTEAPTKPGN</sequence>
<feature type="domain" description="Major facilitator superfamily (MFS) profile" evidence="8">
    <location>
        <begin position="47"/>
        <end position="443"/>
    </location>
</feature>
<keyword evidence="3" id="KW-1003">Cell membrane</keyword>
<dbReference type="Proteomes" id="UP000319746">
    <property type="component" value="Unassembled WGS sequence"/>
</dbReference>
<evidence type="ECO:0000256" key="7">
    <source>
        <dbReference type="SAM" id="Phobius"/>
    </source>
</evidence>
<evidence type="ECO:0000313" key="9">
    <source>
        <dbReference type="EMBL" id="TQL71551.1"/>
    </source>
</evidence>
<gene>
    <name evidence="9" type="ORF">FB556_2039</name>
</gene>
<keyword evidence="5 7" id="KW-1133">Transmembrane helix</keyword>
<feature type="transmembrane region" description="Helical" evidence="7">
    <location>
        <begin position="420"/>
        <end position="439"/>
    </location>
</feature>
<evidence type="ECO:0000256" key="6">
    <source>
        <dbReference type="ARBA" id="ARBA00023136"/>
    </source>
</evidence>
<evidence type="ECO:0000256" key="5">
    <source>
        <dbReference type="ARBA" id="ARBA00022989"/>
    </source>
</evidence>
<feature type="transmembrane region" description="Helical" evidence="7">
    <location>
        <begin position="209"/>
        <end position="230"/>
    </location>
</feature>
<dbReference type="Pfam" id="PF07690">
    <property type="entry name" value="MFS_1"/>
    <property type="match status" value="1"/>
</dbReference>
<dbReference type="Gene3D" id="1.20.1250.20">
    <property type="entry name" value="MFS general substrate transporter like domains"/>
    <property type="match status" value="2"/>
</dbReference>
<dbReference type="AlphaFoldDB" id="A0A543AG43"/>
<evidence type="ECO:0000256" key="2">
    <source>
        <dbReference type="ARBA" id="ARBA00022448"/>
    </source>
</evidence>
<feature type="transmembrane region" description="Helical" evidence="7">
    <location>
        <begin position="268"/>
        <end position="294"/>
    </location>
</feature>
<dbReference type="InterPro" id="IPR001958">
    <property type="entry name" value="Tet-R_TetA/multi-R_MdtG-like"/>
</dbReference>
<dbReference type="InterPro" id="IPR011701">
    <property type="entry name" value="MFS"/>
</dbReference>
<feature type="transmembrane region" description="Helical" evidence="7">
    <location>
        <begin position="357"/>
        <end position="381"/>
    </location>
</feature>
<feature type="transmembrane region" description="Helical" evidence="7">
    <location>
        <begin position="76"/>
        <end position="100"/>
    </location>
</feature>
<protein>
    <submittedName>
        <fullName evidence="9">Putative MFS family arabinose efflux permease</fullName>
    </submittedName>
</protein>
<feature type="transmembrane region" description="Helical" evidence="7">
    <location>
        <begin position="144"/>
        <end position="164"/>
    </location>
</feature>
<feature type="transmembrane region" description="Helical" evidence="7">
    <location>
        <begin position="49"/>
        <end position="70"/>
    </location>
</feature>
<dbReference type="InterPro" id="IPR020846">
    <property type="entry name" value="MFS_dom"/>
</dbReference>
<evidence type="ECO:0000259" key="8">
    <source>
        <dbReference type="PROSITE" id="PS50850"/>
    </source>
</evidence>
<dbReference type="PROSITE" id="PS50850">
    <property type="entry name" value="MFS"/>
    <property type="match status" value="1"/>
</dbReference>
<dbReference type="InterPro" id="IPR050171">
    <property type="entry name" value="MFS_Transporters"/>
</dbReference>
<evidence type="ECO:0000313" key="10">
    <source>
        <dbReference type="Proteomes" id="UP000319746"/>
    </source>
</evidence>
<feature type="transmembrane region" description="Helical" evidence="7">
    <location>
        <begin position="184"/>
        <end position="203"/>
    </location>
</feature>